<reference evidence="3" key="1">
    <citation type="submission" date="2017-09" db="EMBL/GenBank/DDBJ databases">
        <title>Depth-based differentiation of microbial function through sediment-hosted aquifers and enrichment of novel symbionts in the deep terrestrial subsurface.</title>
        <authorList>
            <person name="Probst A.J."/>
            <person name="Ladd B."/>
            <person name="Jarett J.K."/>
            <person name="Geller-Mcgrath D.E."/>
            <person name="Sieber C.M.K."/>
            <person name="Emerson J.B."/>
            <person name="Anantharaman K."/>
            <person name="Thomas B.C."/>
            <person name="Malmstrom R."/>
            <person name="Stieglmeier M."/>
            <person name="Klingl A."/>
            <person name="Woyke T."/>
            <person name="Ryan C.M."/>
            <person name="Banfield J.F."/>
        </authorList>
    </citation>
    <scope>NUCLEOTIDE SEQUENCE [LARGE SCALE GENOMIC DNA]</scope>
</reference>
<sequence length="451" mass="48199">MSHILKAQLKKVKQLEGRINPDRAWVEKTRISLLQRISISSSVSSSLKSVDSRPLQGMIQNLQALFPQNMFYQAKPLLVSVLVFALAGSGWIASASASESLPGDTLWQVKLASEKTQIVLANITGNDEKNMELQLKFASRRVAEIKTVASEDKFNAEEKVKRAGEGLKQLQESISSVDSAVQSEDQKDSIGKNAKQVNDTTNQISTTLKELAGTVDGVATDVSLTKQVAAVQQAVEEVGINVVKVAVEGAQNDEQRQAAQELVEEKIVSALSEADGALHQTAEVKALIEKVDVNMSAKDGSVTMSSSTSIALEKEHVSSTTSVVSSSTMLENATSTNGNDLLPPALTLKQTITSILEEAGKSSDAVQKQIDDIKLLLANNDLTGALEKAKQLIRATSESTQKTIDIKKTVQQVTTITQESNISLPPSGSSTIGSPLSVTSTSVVSTTKKIE</sequence>
<dbReference type="AlphaFoldDB" id="A0A2H0TWW1"/>
<dbReference type="EMBL" id="PFBY01000014">
    <property type="protein sequence ID" value="PIR76633.1"/>
    <property type="molecule type" value="Genomic_DNA"/>
</dbReference>
<accession>A0A2H0TWW1</accession>
<protein>
    <recommendedName>
        <fullName evidence="1">DUF5667 domain-containing protein</fullName>
    </recommendedName>
</protein>
<organism evidence="2 3">
    <name type="scientific">Candidatus Magasanikbacteria bacterium CG10_big_fil_rev_8_21_14_0_10_42_10</name>
    <dbReference type="NCBI Taxonomy" id="1974649"/>
    <lineage>
        <taxon>Bacteria</taxon>
        <taxon>Candidatus Magasanikiibacteriota</taxon>
    </lineage>
</organism>
<dbReference type="InterPro" id="IPR043725">
    <property type="entry name" value="DUF5667"/>
</dbReference>
<feature type="domain" description="DUF5667" evidence="1">
    <location>
        <begin position="100"/>
        <end position="199"/>
    </location>
</feature>
<dbReference type="Proteomes" id="UP000231530">
    <property type="component" value="Unassembled WGS sequence"/>
</dbReference>
<evidence type="ECO:0000313" key="3">
    <source>
        <dbReference type="Proteomes" id="UP000231530"/>
    </source>
</evidence>
<dbReference type="Pfam" id="PF18915">
    <property type="entry name" value="DUF5667"/>
    <property type="match status" value="1"/>
</dbReference>
<name>A0A2H0TWW1_9BACT</name>
<evidence type="ECO:0000313" key="2">
    <source>
        <dbReference type="EMBL" id="PIR76633.1"/>
    </source>
</evidence>
<gene>
    <name evidence="2" type="ORF">COU32_01025</name>
</gene>
<proteinExistence type="predicted"/>
<comment type="caution">
    <text evidence="2">The sequence shown here is derived from an EMBL/GenBank/DDBJ whole genome shotgun (WGS) entry which is preliminary data.</text>
</comment>
<evidence type="ECO:0000259" key="1">
    <source>
        <dbReference type="Pfam" id="PF18915"/>
    </source>
</evidence>